<proteinExistence type="predicted"/>
<evidence type="ECO:0000313" key="2">
    <source>
        <dbReference type="Proteomes" id="UP000836841"/>
    </source>
</evidence>
<evidence type="ECO:0000313" key="1">
    <source>
        <dbReference type="EMBL" id="CAH2060643.1"/>
    </source>
</evidence>
<name>A0AAU9S9A4_THLAR</name>
<keyword evidence="2" id="KW-1185">Reference proteome</keyword>
<organism evidence="1 2">
    <name type="scientific">Thlaspi arvense</name>
    <name type="common">Field penny-cress</name>
    <dbReference type="NCBI Taxonomy" id="13288"/>
    <lineage>
        <taxon>Eukaryota</taxon>
        <taxon>Viridiplantae</taxon>
        <taxon>Streptophyta</taxon>
        <taxon>Embryophyta</taxon>
        <taxon>Tracheophyta</taxon>
        <taxon>Spermatophyta</taxon>
        <taxon>Magnoliopsida</taxon>
        <taxon>eudicotyledons</taxon>
        <taxon>Gunneridae</taxon>
        <taxon>Pentapetalae</taxon>
        <taxon>rosids</taxon>
        <taxon>malvids</taxon>
        <taxon>Brassicales</taxon>
        <taxon>Brassicaceae</taxon>
        <taxon>Thlaspideae</taxon>
        <taxon>Thlaspi</taxon>
    </lineage>
</organism>
<dbReference type="AlphaFoldDB" id="A0AAU9S9A4"/>
<reference evidence="1 2" key="1">
    <citation type="submission" date="2022-03" db="EMBL/GenBank/DDBJ databases">
        <authorList>
            <person name="Nunn A."/>
            <person name="Chopra R."/>
            <person name="Nunn A."/>
            <person name="Contreras Garrido A."/>
        </authorList>
    </citation>
    <scope>NUCLEOTIDE SEQUENCE [LARGE SCALE GENOMIC DNA]</scope>
</reference>
<dbReference type="Gene3D" id="3.60.10.10">
    <property type="entry name" value="Endonuclease/exonuclease/phosphatase"/>
    <property type="match status" value="1"/>
</dbReference>
<dbReference type="Proteomes" id="UP000836841">
    <property type="component" value="Chromosome 4"/>
</dbReference>
<sequence>MATFYQVSAQAVTCGFYIPLEKVTFTVTFVYAFNTVEERLSLWEELSNLNATTPLSTHPWAVVGNFNQILRVSQHSRHPAADVDTSGIDEFILALQDADLVEAQAKGLAFTWWNNQDGNPTSKKIDHAL</sequence>
<evidence type="ECO:0008006" key="3">
    <source>
        <dbReference type="Google" id="ProtNLM"/>
    </source>
</evidence>
<protein>
    <recommendedName>
        <fullName evidence="3">Endonuclease/exonuclease/phosphatase domain-containing protein</fullName>
    </recommendedName>
</protein>
<dbReference type="InterPro" id="IPR036691">
    <property type="entry name" value="Endo/exonu/phosph_ase_sf"/>
</dbReference>
<dbReference type="EMBL" id="OU466860">
    <property type="protein sequence ID" value="CAH2060643.1"/>
    <property type="molecule type" value="Genomic_DNA"/>
</dbReference>
<gene>
    <name evidence="1" type="ORF">TAV2_LOCUS14492</name>
</gene>
<accession>A0AAU9S9A4</accession>
<dbReference type="SUPFAM" id="SSF56219">
    <property type="entry name" value="DNase I-like"/>
    <property type="match status" value="1"/>
</dbReference>